<proteinExistence type="predicted"/>
<protein>
    <submittedName>
        <fullName evidence="1">Uncharacterized protein</fullName>
    </submittedName>
</protein>
<accession>A0A0K2TKY3</accession>
<organism evidence="1">
    <name type="scientific">Lepeophtheirus salmonis</name>
    <name type="common">Salmon louse</name>
    <name type="synonym">Caligus salmonis</name>
    <dbReference type="NCBI Taxonomy" id="72036"/>
    <lineage>
        <taxon>Eukaryota</taxon>
        <taxon>Metazoa</taxon>
        <taxon>Ecdysozoa</taxon>
        <taxon>Arthropoda</taxon>
        <taxon>Crustacea</taxon>
        <taxon>Multicrustacea</taxon>
        <taxon>Hexanauplia</taxon>
        <taxon>Copepoda</taxon>
        <taxon>Siphonostomatoida</taxon>
        <taxon>Caligidae</taxon>
        <taxon>Lepeophtheirus</taxon>
    </lineage>
</organism>
<reference evidence="1" key="1">
    <citation type="submission" date="2014-05" db="EMBL/GenBank/DDBJ databases">
        <authorList>
            <person name="Chronopoulou M."/>
        </authorList>
    </citation>
    <scope>NUCLEOTIDE SEQUENCE</scope>
    <source>
        <tissue evidence="1">Whole organism</tissue>
    </source>
</reference>
<sequence length="13" mass="1696">MERNAYFSFRFNN</sequence>
<dbReference type="EMBL" id="HACA01009094">
    <property type="protein sequence ID" value="CDW26455.1"/>
    <property type="molecule type" value="Transcribed_RNA"/>
</dbReference>
<evidence type="ECO:0000313" key="1">
    <source>
        <dbReference type="EMBL" id="CDW26455.1"/>
    </source>
</evidence>
<name>A0A0K2TKY3_LEPSM</name>